<reference evidence="3 4" key="1">
    <citation type="journal article" date="2021" name="Commun. Biol.">
        <title>The genome of Shorea leprosula (Dipterocarpaceae) highlights the ecological relevance of drought in aseasonal tropical rainforests.</title>
        <authorList>
            <person name="Ng K.K.S."/>
            <person name="Kobayashi M.J."/>
            <person name="Fawcett J.A."/>
            <person name="Hatakeyama M."/>
            <person name="Paape T."/>
            <person name="Ng C.H."/>
            <person name="Ang C.C."/>
            <person name="Tnah L.H."/>
            <person name="Lee C.T."/>
            <person name="Nishiyama T."/>
            <person name="Sese J."/>
            <person name="O'Brien M.J."/>
            <person name="Copetti D."/>
            <person name="Mohd Noor M.I."/>
            <person name="Ong R.C."/>
            <person name="Putra M."/>
            <person name="Sireger I.Z."/>
            <person name="Indrioko S."/>
            <person name="Kosugi Y."/>
            <person name="Izuno A."/>
            <person name="Isagi Y."/>
            <person name="Lee S.L."/>
            <person name="Shimizu K.K."/>
        </authorList>
    </citation>
    <scope>NUCLEOTIDE SEQUENCE [LARGE SCALE GENOMIC DNA]</scope>
    <source>
        <strain evidence="3">214</strain>
    </source>
</reference>
<dbReference type="PANTHER" id="PTHR31672:SF13">
    <property type="entry name" value="F-BOX PROTEIN CPR30-LIKE"/>
    <property type="match status" value="1"/>
</dbReference>
<feature type="transmembrane region" description="Helical" evidence="1">
    <location>
        <begin position="32"/>
        <end position="53"/>
    </location>
</feature>
<evidence type="ECO:0000256" key="1">
    <source>
        <dbReference type="SAM" id="Phobius"/>
    </source>
</evidence>
<keyword evidence="4" id="KW-1185">Reference proteome</keyword>
<accession>A0AAV5JZF2</accession>
<protein>
    <recommendedName>
        <fullName evidence="2">F-box associated beta-propeller type 1 domain-containing protein</fullName>
    </recommendedName>
</protein>
<proteinExistence type="predicted"/>
<dbReference type="Pfam" id="PF07734">
    <property type="entry name" value="FBA_1"/>
    <property type="match status" value="1"/>
</dbReference>
<dbReference type="PANTHER" id="PTHR31672">
    <property type="entry name" value="BNACNNG10540D PROTEIN"/>
    <property type="match status" value="1"/>
</dbReference>
<dbReference type="InterPro" id="IPR050796">
    <property type="entry name" value="SCF_F-box_component"/>
</dbReference>
<dbReference type="InterPro" id="IPR006527">
    <property type="entry name" value="F-box-assoc_dom_typ1"/>
</dbReference>
<evidence type="ECO:0000313" key="3">
    <source>
        <dbReference type="EMBL" id="GKV16256.1"/>
    </source>
</evidence>
<dbReference type="InterPro" id="IPR017451">
    <property type="entry name" value="F-box-assoc_interact_dom"/>
</dbReference>
<sequence>MGNQMRSDFCLAGINSLHNLNWVDSPLEYDNIYILGSCNGLICLLILHQYVILANMTLKDYHITSIPYSSTKSPCHMDLGIYDSISDDYKVVMFSLCGDREDVSYAETRICSLRNNAWSEAVQRVGQRKVSPNLLSSLRETMPLSNGLFACGALHWLAWDKSVAAYILTFDLVAKEFGEILLPDYLQSYMREELYFLIDKNVRTLHPAGSF</sequence>
<evidence type="ECO:0000313" key="4">
    <source>
        <dbReference type="Proteomes" id="UP001054252"/>
    </source>
</evidence>
<gene>
    <name evidence="3" type="ORF">SLEP1_g26924</name>
</gene>
<dbReference type="AlphaFoldDB" id="A0AAV5JZF2"/>
<keyword evidence="1" id="KW-1133">Transmembrane helix</keyword>
<dbReference type="NCBIfam" id="TIGR01640">
    <property type="entry name" value="F_box_assoc_1"/>
    <property type="match status" value="1"/>
</dbReference>
<keyword evidence="1" id="KW-0812">Transmembrane</keyword>
<dbReference type="EMBL" id="BPVZ01000045">
    <property type="protein sequence ID" value="GKV16256.1"/>
    <property type="molecule type" value="Genomic_DNA"/>
</dbReference>
<name>A0AAV5JZF2_9ROSI</name>
<comment type="caution">
    <text evidence="3">The sequence shown here is derived from an EMBL/GenBank/DDBJ whole genome shotgun (WGS) entry which is preliminary data.</text>
</comment>
<feature type="domain" description="F-box associated beta-propeller type 1" evidence="2">
    <location>
        <begin position="29"/>
        <end position="187"/>
    </location>
</feature>
<dbReference type="Proteomes" id="UP001054252">
    <property type="component" value="Unassembled WGS sequence"/>
</dbReference>
<evidence type="ECO:0000259" key="2">
    <source>
        <dbReference type="Pfam" id="PF07734"/>
    </source>
</evidence>
<keyword evidence="1" id="KW-0472">Membrane</keyword>
<organism evidence="3 4">
    <name type="scientific">Rubroshorea leprosula</name>
    <dbReference type="NCBI Taxonomy" id="152421"/>
    <lineage>
        <taxon>Eukaryota</taxon>
        <taxon>Viridiplantae</taxon>
        <taxon>Streptophyta</taxon>
        <taxon>Embryophyta</taxon>
        <taxon>Tracheophyta</taxon>
        <taxon>Spermatophyta</taxon>
        <taxon>Magnoliopsida</taxon>
        <taxon>eudicotyledons</taxon>
        <taxon>Gunneridae</taxon>
        <taxon>Pentapetalae</taxon>
        <taxon>rosids</taxon>
        <taxon>malvids</taxon>
        <taxon>Malvales</taxon>
        <taxon>Dipterocarpaceae</taxon>
        <taxon>Rubroshorea</taxon>
    </lineage>
</organism>